<dbReference type="KEGG" id="apln:108742460"/>
<organism evidence="4 5">
    <name type="scientific">Agrilus planipennis</name>
    <name type="common">Emerald ash borer</name>
    <name type="synonym">Agrilus marcopoli</name>
    <dbReference type="NCBI Taxonomy" id="224129"/>
    <lineage>
        <taxon>Eukaryota</taxon>
        <taxon>Metazoa</taxon>
        <taxon>Ecdysozoa</taxon>
        <taxon>Arthropoda</taxon>
        <taxon>Hexapoda</taxon>
        <taxon>Insecta</taxon>
        <taxon>Pterygota</taxon>
        <taxon>Neoptera</taxon>
        <taxon>Endopterygota</taxon>
        <taxon>Coleoptera</taxon>
        <taxon>Polyphaga</taxon>
        <taxon>Elateriformia</taxon>
        <taxon>Buprestoidea</taxon>
        <taxon>Buprestidae</taxon>
        <taxon>Agrilinae</taxon>
        <taxon>Agrilus</taxon>
    </lineage>
</organism>
<dbReference type="InterPro" id="IPR029021">
    <property type="entry name" value="Prot-tyrosine_phosphatase-like"/>
</dbReference>
<dbReference type="InterPro" id="IPR051484">
    <property type="entry name" value="Tensin_PTEN_phosphatase"/>
</dbReference>
<gene>
    <name evidence="5" type="primary">LOC108742460</name>
</gene>
<dbReference type="STRING" id="224129.A0A1W4XLC0"/>
<feature type="region of interest" description="Disordered" evidence="1">
    <location>
        <begin position="430"/>
        <end position="479"/>
    </location>
</feature>
<feature type="domain" description="C2 tensin-type" evidence="3">
    <location>
        <begin position="306"/>
        <end position="432"/>
    </location>
</feature>
<dbReference type="SMART" id="SM01326">
    <property type="entry name" value="PTEN_C2"/>
    <property type="match status" value="1"/>
</dbReference>
<dbReference type="PROSITE" id="PS51181">
    <property type="entry name" value="PPASE_TENSIN"/>
    <property type="match status" value="1"/>
</dbReference>
<evidence type="ECO:0000259" key="3">
    <source>
        <dbReference type="PROSITE" id="PS51182"/>
    </source>
</evidence>
<evidence type="ECO:0000313" key="4">
    <source>
        <dbReference type="Proteomes" id="UP000192223"/>
    </source>
</evidence>
<protein>
    <submittedName>
        <fullName evidence="5">Tensin</fullName>
    </submittedName>
</protein>
<dbReference type="SUPFAM" id="SSF49562">
    <property type="entry name" value="C2 domain (Calcium/lipid-binding domain, CaLB)"/>
    <property type="match status" value="1"/>
</dbReference>
<feature type="region of interest" description="Disordered" evidence="1">
    <location>
        <begin position="18"/>
        <end position="51"/>
    </location>
</feature>
<dbReference type="Proteomes" id="UP000192223">
    <property type="component" value="Unplaced"/>
</dbReference>
<evidence type="ECO:0000259" key="2">
    <source>
        <dbReference type="PROSITE" id="PS51181"/>
    </source>
</evidence>
<sequence length="479" mass="53797">MDTSWQIHRQWFKDIRKAFPTAKTDKTDSGNQKNDKTPQRNGLKLTQKETEKDDAYATINGTRKNLEIVKAIVSNEVNSKPEKQKNNTLSHTHHEPVRHEPVGNKMLASYSGVSYGDAFTTQPRSTKSSIRCSGTAGMDLSYVTERIIALWFPSAVSKQTYKQGQRHAAHMLRNKHGDNYMVFNLSEPKRILRSEHKHVKEMGWPAKLAPPLERICSICKEIESWLSGDKHRIAVLHARGSKDKLGVVVTSYMHYSNICGTADQALDRFAMRKYLEENIGPFHLPSNKRYVEYFAGLLSHNIKINTAPLYLTHVTVLGAPSFQYGGCRAFLKLYEGHTPIYTSGIYSVSNGIRQFTVNISTERRHGLQLRGDILVKCYHRGINGRETIFACQFHTCAVADYTLSFTRQELDNACTDARFPADGAVELHFSPGPEGRLTTTPAPTPAVPVTLADDPITRADSPLDAPDSEEDYNSEGKLQ</sequence>
<dbReference type="InterPro" id="IPR035892">
    <property type="entry name" value="C2_domain_sf"/>
</dbReference>
<dbReference type="GO" id="GO:0005925">
    <property type="term" value="C:focal adhesion"/>
    <property type="evidence" value="ECO:0007669"/>
    <property type="project" value="TreeGrafter"/>
</dbReference>
<dbReference type="CDD" id="cd14508">
    <property type="entry name" value="PTP_tensin"/>
    <property type="match status" value="1"/>
</dbReference>
<dbReference type="Pfam" id="PF10409">
    <property type="entry name" value="PTEN_C2"/>
    <property type="match status" value="1"/>
</dbReference>
<feature type="region of interest" description="Disordered" evidence="1">
    <location>
        <begin position="77"/>
        <end position="100"/>
    </location>
</feature>
<dbReference type="OrthoDB" id="6273691at2759"/>
<dbReference type="RefSeq" id="XP_018333185.1">
    <property type="nucleotide sequence ID" value="XM_018477683.1"/>
</dbReference>
<reference evidence="5" key="1">
    <citation type="submission" date="2025-08" db="UniProtKB">
        <authorList>
            <consortium name="RefSeq"/>
        </authorList>
    </citation>
    <scope>IDENTIFICATION</scope>
    <source>
        <tissue evidence="5">Entire body</tissue>
    </source>
</reference>
<dbReference type="Gene3D" id="2.60.40.1110">
    <property type="match status" value="1"/>
</dbReference>
<accession>A0A1W4XLC0</accession>
<dbReference type="SUPFAM" id="SSF52799">
    <property type="entry name" value="(Phosphotyrosine protein) phosphatases II"/>
    <property type="match status" value="1"/>
</dbReference>
<evidence type="ECO:0000313" key="5">
    <source>
        <dbReference type="RefSeq" id="XP_018333185.1"/>
    </source>
</evidence>
<dbReference type="PANTHER" id="PTHR45734:SF10">
    <property type="entry name" value="BLISTERY, ISOFORM A"/>
    <property type="match status" value="1"/>
</dbReference>
<dbReference type="PROSITE" id="PS51182">
    <property type="entry name" value="C2_TENSIN"/>
    <property type="match status" value="1"/>
</dbReference>
<feature type="compositionally biased region" description="Basic and acidic residues" evidence="1">
    <location>
        <begin position="18"/>
        <end position="38"/>
    </location>
</feature>
<feature type="domain" description="Phosphatase tensin-type" evidence="2">
    <location>
        <begin position="129"/>
        <end position="301"/>
    </location>
</feature>
<proteinExistence type="predicted"/>
<dbReference type="InterPro" id="IPR029023">
    <property type="entry name" value="Tensin_phosphatase"/>
</dbReference>
<evidence type="ECO:0000256" key="1">
    <source>
        <dbReference type="SAM" id="MobiDB-lite"/>
    </source>
</evidence>
<dbReference type="AlphaFoldDB" id="A0A1W4XLC0"/>
<keyword evidence="4" id="KW-1185">Reference proteome</keyword>
<dbReference type="PANTHER" id="PTHR45734">
    <property type="entry name" value="TENSIN"/>
    <property type="match status" value="1"/>
</dbReference>
<dbReference type="GeneID" id="108742460"/>
<dbReference type="Gene3D" id="3.90.190.10">
    <property type="entry name" value="Protein tyrosine phosphatase superfamily"/>
    <property type="match status" value="1"/>
</dbReference>
<name>A0A1W4XLC0_AGRPL</name>
<dbReference type="InterPro" id="IPR014020">
    <property type="entry name" value="Tensin_C2-dom"/>
</dbReference>
<dbReference type="InParanoid" id="A0A1W4XLC0"/>